<dbReference type="CDD" id="cd00118">
    <property type="entry name" value="LysM"/>
    <property type="match status" value="2"/>
</dbReference>
<evidence type="ECO:0000313" key="6">
    <source>
        <dbReference type="EMBL" id="TQM95355.1"/>
    </source>
</evidence>
<reference evidence="6 7" key="1">
    <citation type="submission" date="2019-06" db="EMBL/GenBank/DDBJ databases">
        <title>Sequencing the genomes of 1000 actinobacteria strains.</title>
        <authorList>
            <person name="Klenk H.-P."/>
        </authorList>
    </citation>
    <scope>NUCLEOTIDE SEQUENCE [LARGE SCALE GENOMIC DNA]</scope>
    <source>
        <strain evidence="6 7">DSM 12362</strain>
    </source>
</reference>
<keyword evidence="2" id="KW-0378">Hydrolase</keyword>
<dbReference type="CDD" id="cd13925">
    <property type="entry name" value="RPF"/>
    <property type="match status" value="1"/>
</dbReference>
<evidence type="ECO:0000313" key="7">
    <source>
        <dbReference type="Proteomes" id="UP000315133"/>
    </source>
</evidence>
<evidence type="ECO:0000256" key="1">
    <source>
        <dbReference type="ARBA" id="ARBA00010830"/>
    </source>
</evidence>
<dbReference type="EMBL" id="VFPU01000001">
    <property type="protein sequence ID" value="TQM95355.1"/>
    <property type="molecule type" value="Genomic_DNA"/>
</dbReference>
<keyword evidence="4" id="KW-0732">Signal</keyword>
<feature type="compositionally biased region" description="Low complexity" evidence="3">
    <location>
        <begin position="127"/>
        <end position="168"/>
    </location>
</feature>
<organism evidence="6 7">
    <name type="scientific">Ornithinimicrobium humiphilum</name>
    <dbReference type="NCBI Taxonomy" id="125288"/>
    <lineage>
        <taxon>Bacteria</taxon>
        <taxon>Bacillati</taxon>
        <taxon>Actinomycetota</taxon>
        <taxon>Actinomycetes</taxon>
        <taxon>Micrococcales</taxon>
        <taxon>Ornithinimicrobiaceae</taxon>
        <taxon>Ornithinimicrobium</taxon>
    </lineage>
</organism>
<dbReference type="Pfam" id="PF06737">
    <property type="entry name" value="Transglycosylas"/>
    <property type="match status" value="1"/>
</dbReference>
<name>A0A543KJV6_9MICO</name>
<proteinExistence type="inferred from homology"/>
<dbReference type="PANTHER" id="PTHR33734">
    <property type="entry name" value="LYSM DOMAIN-CONTAINING GPI-ANCHORED PROTEIN 2"/>
    <property type="match status" value="1"/>
</dbReference>
<keyword evidence="7" id="KW-1185">Reference proteome</keyword>
<dbReference type="Proteomes" id="UP000315133">
    <property type="component" value="Unassembled WGS sequence"/>
</dbReference>
<comment type="similarity">
    <text evidence="1">Belongs to the transglycosylase family. Rpf subfamily.</text>
</comment>
<evidence type="ECO:0000259" key="5">
    <source>
        <dbReference type="PROSITE" id="PS51782"/>
    </source>
</evidence>
<evidence type="ECO:0000256" key="4">
    <source>
        <dbReference type="SAM" id="SignalP"/>
    </source>
</evidence>
<dbReference type="Gene3D" id="1.10.530.10">
    <property type="match status" value="1"/>
</dbReference>
<feature type="domain" description="LysM" evidence="5">
    <location>
        <begin position="226"/>
        <end position="270"/>
    </location>
</feature>
<sequence>MKHRAIRTRHLSAVAAAAGLATLAGVTTAGSASAASGSTWDAVAACESGGNWSINTGNGYYGGLQFAQSTWEGFGGTSYAPRADLASRDQQIAIAEKVLASQGPGAWPTCSVKAGLTAGGPAPEAPAPAEQPAQQQAPTEQPAAEQAPVQQQAPAEQAPVQQAAPAEETASDLEEHVIERGETTASIAEDHSSTVEELVAINELPDGGELIFAGDTLLVPAGGAEGTVVVERGDTLATIAADNGTEVEVLVRVNDLADADLVVEGETLELG</sequence>
<dbReference type="PANTHER" id="PTHR33734:SF22">
    <property type="entry name" value="MEMBRANE-BOUND LYTIC MUREIN TRANSGLYCOSYLASE D"/>
    <property type="match status" value="1"/>
</dbReference>
<dbReference type="GO" id="GO:0016787">
    <property type="term" value="F:hydrolase activity"/>
    <property type="evidence" value="ECO:0007669"/>
    <property type="project" value="UniProtKB-KW"/>
</dbReference>
<feature type="region of interest" description="Disordered" evidence="3">
    <location>
        <begin position="111"/>
        <end position="171"/>
    </location>
</feature>
<protein>
    <submittedName>
        <fullName evidence="6">LysM domain-containing protein</fullName>
    </submittedName>
</protein>
<feature type="domain" description="LysM" evidence="5">
    <location>
        <begin position="174"/>
        <end position="219"/>
    </location>
</feature>
<dbReference type="SUPFAM" id="SSF54106">
    <property type="entry name" value="LysM domain"/>
    <property type="match status" value="2"/>
</dbReference>
<dbReference type="RefSeq" id="WP_141817127.1">
    <property type="nucleotide sequence ID" value="NZ_BAAAIL010000003.1"/>
</dbReference>
<dbReference type="InterPro" id="IPR036779">
    <property type="entry name" value="LysM_dom_sf"/>
</dbReference>
<dbReference type="InterPro" id="IPR018392">
    <property type="entry name" value="LysM"/>
</dbReference>
<gene>
    <name evidence="6" type="ORF">FB476_0196</name>
</gene>
<dbReference type="SMART" id="SM00257">
    <property type="entry name" value="LysM"/>
    <property type="match status" value="2"/>
</dbReference>
<dbReference type="InterPro" id="IPR023346">
    <property type="entry name" value="Lysozyme-like_dom_sf"/>
</dbReference>
<evidence type="ECO:0000256" key="3">
    <source>
        <dbReference type="SAM" id="MobiDB-lite"/>
    </source>
</evidence>
<accession>A0A543KJV6</accession>
<dbReference type="AlphaFoldDB" id="A0A543KJV6"/>
<dbReference type="OrthoDB" id="1404170at2"/>
<comment type="caution">
    <text evidence="6">The sequence shown here is derived from an EMBL/GenBank/DDBJ whole genome shotgun (WGS) entry which is preliminary data.</text>
</comment>
<feature type="signal peptide" evidence="4">
    <location>
        <begin position="1"/>
        <end position="34"/>
    </location>
</feature>
<feature type="chain" id="PRO_5022087609" evidence="4">
    <location>
        <begin position="35"/>
        <end position="271"/>
    </location>
</feature>
<dbReference type="Pfam" id="PF01476">
    <property type="entry name" value="LysM"/>
    <property type="match status" value="2"/>
</dbReference>
<dbReference type="SUPFAM" id="SSF53955">
    <property type="entry name" value="Lysozyme-like"/>
    <property type="match status" value="1"/>
</dbReference>
<dbReference type="InterPro" id="IPR010618">
    <property type="entry name" value="RPF"/>
</dbReference>
<dbReference type="PROSITE" id="PS51782">
    <property type="entry name" value="LYSM"/>
    <property type="match status" value="2"/>
</dbReference>
<dbReference type="Gene3D" id="3.10.350.10">
    <property type="entry name" value="LysM domain"/>
    <property type="match status" value="2"/>
</dbReference>
<evidence type="ECO:0000256" key="2">
    <source>
        <dbReference type="ARBA" id="ARBA00022801"/>
    </source>
</evidence>